<dbReference type="InterPro" id="IPR003991">
    <property type="entry name" value="Pertactin_virulence_factor"/>
</dbReference>
<dbReference type="SUPFAM" id="SSF103515">
    <property type="entry name" value="Autotransporter"/>
    <property type="match status" value="1"/>
</dbReference>
<dbReference type="Pfam" id="PF03797">
    <property type="entry name" value="Autotransporter"/>
    <property type="match status" value="1"/>
</dbReference>
<feature type="region of interest" description="Disordered" evidence="1">
    <location>
        <begin position="399"/>
        <end position="428"/>
    </location>
</feature>
<dbReference type="Gene3D" id="2.40.128.130">
    <property type="entry name" value="Autotransporter beta-domain"/>
    <property type="match status" value="1"/>
</dbReference>
<dbReference type="Gene3D" id="2.160.20.20">
    <property type="match status" value="1"/>
</dbReference>
<accession>A0A852PJN4</accession>
<dbReference type="SUPFAM" id="SSF51126">
    <property type="entry name" value="Pectin lyase-like"/>
    <property type="match status" value="1"/>
</dbReference>
<proteinExistence type="predicted"/>
<dbReference type="PROSITE" id="PS51208">
    <property type="entry name" value="AUTOTRANSPORTER"/>
    <property type="match status" value="1"/>
</dbReference>
<feature type="signal peptide" evidence="2">
    <location>
        <begin position="1"/>
        <end position="26"/>
    </location>
</feature>
<evidence type="ECO:0000259" key="3">
    <source>
        <dbReference type="PROSITE" id="PS51208"/>
    </source>
</evidence>
<dbReference type="InterPro" id="IPR036709">
    <property type="entry name" value="Autotransporte_beta_dom_sf"/>
</dbReference>
<dbReference type="InterPro" id="IPR004899">
    <property type="entry name" value="Pertactin_central"/>
</dbReference>
<gene>
    <name evidence="4" type="ORF">HZI69_08440</name>
</gene>
<dbReference type="Pfam" id="PF03212">
    <property type="entry name" value="Pertactin"/>
    <property type="match status" value="1"/>
</dbReference>
<name>A0A852PJN4_HAEHA</name>
<dbReference type="RefSeq" id="WP_179227997.1">
    <property type="nucleotide sequence ID" value="NZ_JACBKA010000022.1"/>
</dbReference>
<dbReference type="Proteomes" id="UP000590599">
    <property type="component" value="Unassembled WGS sequence"/>
</dbReference>
<comment type="caution">
    <text evidence="4">The sequence shown here is derived from an EMBL/GenBank/DDBJ whole genome shotgun (WGS) entry which is preliminary data.</text>
</comment>
<sequence length="916" mass="102303">MKYKKSSFLFVILLLVQATTGESATADGQVLEKQRFTAVVATKNQENKGKVLDYSAKDEPINALVVAAYEGKNEVTVKGNGTISDTIANQTDVAASKWKNFDGTEVKAPAHWTIVKDKPIGYVSANRYRLQSAAENAGFLLADNSYKGHNDITLENVSIKTINSRHSIFGNQTLTTDGKGMSDTTITFKGTNYLFTDGSKVTNKPEMNGIEFLKNDNTLMNAPTKSHTHIKLEKDSTLNIYTVSGTSKARGIGTTHYRNVNIKNTGTRTTVINQTEMDFYGAVNIKVDRGNMMNAENYGVYTGGLPERAASSDEEPEESYDRVTFYGDVKIDVQPVLDENGKQKSIGDAINIDSKNSKVEIKGDGKVQIDGDIHALNGGEMELNLKNKDSYFHGEAHIGKQKYSGDPDNPNNPPHGQPLFLENRDGPDPDKANTKFNFTMTNGARWDATNTSKINNFNISNGATVNFVNPKRNINISVENLKGDGGTFNMHGKIADFTSENKGQGIADKLIVRKSSEGDHKIIYKDDGTAPTKGNEYIKLVEYVTKNKDDIKGHFKLINGTTDQGAYEFTLTRPNDSKLVKIEGKDENEVVRDDFYLNPTGRLSTGAQGAVILGDIIYQSNLTLTESLHQRLGEVHFNKDLIKQKDIWVKYINGEYSGARGIKVGQYTNRYQGLKIGHDWVKERGNWINYNGLSFGYISSAAKSQTYPGKIKLNGTELGLYSSWLNKENDWYFDFFTKAISYGGGYDLLSPSKKSVKSPTIRTFTYILSAETGKRINLSATAKRVIYLQPEAQLAYHATGGYAFKASNGLDIKTEKVTSLIGRIGFRAGLDYFNEKNLHPYVKLMYEREFLGEMQHTFNQVAVERFSNRRNWWVYGFGLSYMNKAKNTQLYFEAQRSSTHNFKQNWQAHLGVRHLF</sequence>
<keyword evidence="2" id="KW-0732">Signal</keyword>
<protein>
    <submittedName>
        <fullName evidence="4">Autotransporter outer membrane beta-barrel domain-containing protein</fullName>
    </submittedName>
</protein>
<dbReference type="InterPro" id="IPR012332">
    <property type="entry name" value="Autotransporter_pectin_lyase_C"/>
</dbReference>
<organism evidence="4 5">
    <name type="scientific">Haemophilus haemolyticus</name>
    <dbReference type="NCBI Taxonomy" id="726"/>
    <lineage>
        <taxon>Bacteria</taxon>
        <taxon>Pseudomonadati</taxon>
        <taxon>Pseudomonadota</taxon>
        <taxon>Gammaproteobacteria</taxon>
        <taxon>Pasteurellales</taxon>
        <taxon>Pasteurellaceae</taxon>
        <taxon>Haemophilus</taxon>
    </lineage>
</organism>
<evidence type="ECO:0000256" key="2">
    <source>
        <dbReference type="SAM" id="SignalP"/>
    </source>
</evidence>
<evidence type="ECO:0000256" key="1">
    <source>
        <dbReference type="SAM" id="MobiDB-lite"/>
    </source>
</evidence>
<dbReference type="NCBIfam" id="TIGR01414">
    <property type="entry name" value="autotrans_barl"/>
    <property type="match status" value="1"/>
</dbReference>
<dbReference type="EMBL" id="JACBKA010000022">
    <property type="protein sequence ID" value="NYA27856.1"/>
    <property type="molecule type" value="Genomic_DNA"/>
</dbReference>
<dbReference type="InterPro" id="IPR011050">
    <property type="entry name" value="Pectin_lyase_fold/virulence"/>
</dbReference>
<dbReference type="PRINTS" id="PR01484">
    <property type="entry name" value="PRTACTNFAMLY"/>
</dbReference>
<dbReference type="InterPro" id="IPR005546">
    <property type="entry name" value="Autotransporte_beta"/>
</dbReference>
<evidence type="ECO:0000313" key="4">
    <source>
        <dbReference type="EMBL" id="NYA27856.1"/>
    </source>
</evidence>
<dbReference type="InterPro" id="IPR006315">
    <property type="entry name" value="OM_autotransptr_brl_dom"/>
</dbReference>
<feature type="chain" id="PRO_5032851914" evidence="2">
    <location>
        <begin position="27"/>
        <end position="916"/>
    </location>
</feature>
<dbReference type="AlphaFoldDB" id="A0A852PJN4"/>
<feature type="domain" description="Autotransporter" evidence="3">
    <location>
        <begin position="640"/>
        <end position="916"/>
    </location>
</feature>
<evidence type="ECO:0000313" key="5">
    <source>
        <dbReference type="Proteomes" id="UP000590599"/>
    </source>
</evidence>
<reference evidence="4 5" key="1">
    <citation type="submission" date="2020-07" db="EMBL/GenBank/DDBJ databases">
        <title>Genus Haemophilus, Bergeys manual.</title>
        <authorList>
            <person name="Noerskov-Lauritsen N."/>
        </authorList>
    </citation>
    <scope>NUCLEOTIDE SEQUENCE [LARGE SCALE GENOMIC DNA]</scope>
    <source>
        <strain evidence="4 5">CCUG30047</strain>
    </source>
</reference>
<dbReference type="SMART" id="SM00869">
    <property type="entry name" value="Autotransporter"/>
    <property type="match status" value="1"/>
</dbReference>
<dbReference type="GO" id="GO:0019867">
    <property type="term" value="C:outer membrane"/>
    <property type="evidence" value="ECO:0007669"/>
    <property type="project" value="InterPro"/>
</dbReference>